<dbReference type="RefSeq" id="WP_030445024.1">
    <property type="nucleotide sequence ID" value="NZ_AP023354.1"/>
</dbReference>
<dbReference type="Gene3D" id="3.30.565.10">
    <property type="entry name" value="Histidine kinase-like ATPase, C-terminal domain"/>
    <property type="match status" value="1"/>
</dbReference>
<evidence type="ECO:0000313" key="1">
    <source>
        <dbReference type="EMBL" id="BCJ25913.1"/>
    </source>
</evidence>
<dbReference type="InterPro" id="IPR036890">
    <property type="entry name" value="HATPase_C_sf"/>
</dbReference>
<protein>
    <submittedName>
        <fullName evidence="1">Anti-sigma regulatory factor</fullName>
    </submittedName>
</protein>
<dbReference type="Proteomes" id="UP000680750">
    <property type="component" value="Chromosome"/>
</dbReference>
<dbReference type="AlphaFoldDB" id="A0A810KRU4"/>
<gene>
    <name evidence="1" type="ORF">Asera_00210</name>
</gene>
<evidence type="ECO:0000313" key="2">
    <source>
        <dbReference type="Proteomes" id="UP000680750"/>
    </source>
</evidence>
<reference evidence="1" key="1">
    <citation type="submission" date="2020-08" db="EMBL/GenBank/DDBJ databases">
        <title>Whole genome shotgun sequence of Actinocatenispora sera NBRC 101916.</title>
        <authorList>
            <person name="Komaki H."/>
            <person name="Tamura T."/>
        </authorList>
    </citation>
    <scope>NUCLEOTIDE SEQUENCE</scope>
    <source>
        <strain evidence="1">NBRC 101916</strain>
    </source>
</reference>
<dbReference type="InterPro" id="IPR050267">
    <property type="entry name" value="Anti-sigma-factor_SerPK"/>
</dbReference>
<dbReference type="OrthoDB" id="3694612at2"/>
<dbReference type="EMBL" id="AP023354">
    <property type="protein sequence ID" value="BCJ25913.1"/>
    <property type="molecule type" value="Genomic_DNA"/>
</dbReference>
<proteinExistence type="predicted"/>
<accession>A0A810KRU4</accession>
<dbReference type="PANTHER" id="PTHR35526:SF3">
    <property type="entry name" value="ANTI-SIGMA-F FACTOR RSBW"/>
    <property type="match status" value="1"/>
</dbReference>
<dbReference type="PANTHER" id="PTHR35526">
    <property type="entry name" value="ANTI-SIGMA-F FACTOR RSBW-RELATED"/>
    <property type="match status" value="1"/>
</dbReference>
<name>A0A810KRU4_9ACTN</name>
<sequence>MTQALPEPDVDDEDLVVLTVPADGAYLSVLRTATAGLAARLHFTLDEIEDLRIAVDEACAMLLATAPADAELTCRFEVAEQTLTVAVSVPSNGQRLPGTETFAWMVLAALAGSVRSDVSGGRATIWLTMKRDGSR</sequence>
<organism evidence="1 2">
    <name type="scientific">Actinocatenispora sera</name>
    <dbReference type="NCBI Taxonomy" id="390989"/>
    <lineage>
        <taxon>Bacteria</taxon>
        <taxon>Bacillati</taxon>
        <taxon>Actinomycetota</taxon>
        <taxon>Actinomycetes</taxon>
        <taxon>Micromonosporales</taxon>
        <taxon>Micromonosporaceae</taxon>
        <taxon>Actinocatenispora</taxon>
    </lineage>
</organism>
<dbReference type="KEGG" id="aser:Asera_00210"/>
<keyword evidence="2" id="KW-1185">Reference proteome</keyword>